<organism evidence="1 2">
    <name type="scientific">Daphnia magna</name>
    <dbReference type="NCBI Taxonomy" id="35525"/>
    <lineage>
        <taxon>Eukaryota</taxon>
        <taxon>Metazoa</taxon>
        <taxon>Ecdysozoa</taxon>
        <taxon>Arthropoda</taxon>
        <taxon>Crustacea</taxon>
        <taxon>Branchiopoda</taxon>
        <taxon>Diplostraca</taxon>
        <taxon>Cladocera</taxon>
        <taxon>Anomopoda</taxon>
        <taxon>Daphniidae</taxon>
        <taxon>Daphnia</taxon>
    </lineage>
</organism>
<gene>
    <name evidence="1" type="ORF">OUZ56_031787</name>
</gene>
<protein>
    <submittedName>
        <fullName evidence="1">Uncharacterized protein</fullName>
    </submittedName>
</protein>
<proteinExistence type="predicted"/>
<comment type="caution">
    <text evidence="1">The sequence shown here is derived from an EMBL/GenBank/DDBJ whole genome shotgun (WGS) entry which is preliminary data.</text>
</comment>
<name>A0ABQ9ZV71_9CRUS</name>
<sequence length="60" mass="6705">MQTKIYFTIDFVASQLAPVTSVVFLDVLRTIFETINRAPPSTASADKVVCASEYFMVSRK</sequence>
<evidence type="ECO:0000313" key="1">
    <source>
        <dbReference type="EMBL" id="KAK4016819.1"/>
    </source>
</evidence>
<reference evidence="1 2" key="1">
    <citation type="journal article" date="2023" name="Nucleic Acids Res.">
        <title>The hologenome of Daphnia magna reveals possible DNA methylation and microbiome-mediated evolution of the host genome.</title>
        <authorList>
            <person name="Chaturvedi A."/>
            <person name="Li X."/>
            <person name="Dhandapani V."/>
            <person name="Marshall H."/>
            <person name="Kissane S."/>
            <person name="Cuenca-Cambronero M."/>
            <person name="Asole G."/>
            <person name="Calvet F."/>
            <person name="Ruiz-Romero M."/>
            <person name="Marangio P."/>
            <person name="Guigo R."/>
            <person name="Rago D."/>
            <person name="Mirbahai L."/>
            <person name="Eastwood N."/>
            <person name="Colbourne J.K."/>
            <person name="Zhou J."/>
            <person name="Mallon E."/>
            <person name="Orsini L."/>
        </authorList>
    </citation>
    <scope>NUCLEOTIDE SEQUENCE [LARGE SCALE GENOMIC DNA]</scope>
    <source>
        <strain evidence="1">LRV0_1</strain>
    </source>
</reference>
<accession>A0ABQ9ZV71</accession>
<keyword evidence="2" id="KW-1185">Reference proteome</keyword>
<evidence type="ECO:0000313" key="2">
    <source>
        <dbReference type="Proteomes" id="UP001234178"/>
    </source>
</evidence>
<dbReference type="Proteomes" id="UP001234178">
    <property type="component" value="Unassembled WGS sequence"/>
</dbReference>
<dbReference type="EMBL" id="JAOYFB010000005">
    <property type="protein sequence ID" value="KAK4016819.1"/>
    <property type="molecule type" value="Genomic_DNA"/>
</dbReference>